<dbReference type="AlphaFoldDB" id="A0A1M5P5G9"/>
<feature type="domain" description="Multidrug resistance protein MdtA-like barrel-sandwich hybrid" evidence="3">
    <location>
        <begin position="76"/>
        <end position="239"/>
    </location>
</feature>
<dbReference type="Pfam" id="PF25989">
    <property type="entry name" value="YknX_C"/>
    <property type="match status" value="1"/>
</dbReference>
<comment type="similarity">
    <text evidence="1">Belongs to the membrane fusion protein (MFP) (TC 8.A.1) family.</text>
</comment>
<dbReference type="Proteomes" id="UP000189796">
    <property type="component" value="Chromosome I"/>
</dbReference>
<dbReference type="GO" id="GO:1990281">
    <property type="term" value="C:efflux pump complex"/>
    <property type="evidence" value="ECO:0007669"/>
    <property type="project" value="TreeGrafter"/>
</dbReference>
<name>A0A1M5P5G9_9BRAD</name>
<dbReference type="InterPro" id="IPR058625">
    <property type="entry name" value="MdtA-like_BSH"/>
</dbReference>
<dbReference type="NCBIfam" id="TIGR01730">
    <property type="entry name" value="RND_mfp"/>
    <property type="match status" value="1"/>
</dbReference>
<dbReference type="Gene3D" id="2.40.50.100">
    <property type="match status" value="1"/>
</dbReference>
<dbReference type="InterPro" id="IPR006143">
    <property type="entry name" value="RND_pump_MFP"/>
</dbReference>
<dbReference type="InterPro" id="IPR058792">
    <property type="entry name" value="Beta-barrel_RND_2"/>
</dbReference>
<feature type="coiled-coil region" evidence="2">
    <location>
        <begin position="107"/>
        <end position="134"/>
    </location>
</feature>
<keyword evidence="2" id="KW-0175">Coiled coil</keyword>
<dbReference type="Gene3D" id="2.40.30.170">
    <property type="match status" value="1"/>
</dbReference>
<dbReference type="Gene3D" id="1.10.287.470">
    <property type="entry name" value="Helix hairpin bin"/>
    <property type="match status" value="1"/>
</dbReference>
<evidence type="ECO:0000313" key="6">
    <source>
        <dbReference type="EMBL" id="SHG97040.1"/>
    </source>
</evidence>
<sequence length="413" mass="44463">MNFRGRRGVKLLVVVVGVGAAGVVADWHLAASPSPPLVSPWKPDNLPRVEVVHPRRAAVAQRLQTNATLEAFEESDLFAKVSGYLSDVRVDIGDHVKAGQVLAIIDVPEMKQELAEAEAQLESKKSSLESARHQLDHNKADAALQNALAKDREQLGEGRQFISDRTLDQVHANADIAKADLGVAEANRDLAANQVDVATATVEKIKTLLAYTQIVAPFDGVVARRQVNRGDLVQAATATRTTPSAGSLFTVQRIDTIRVFCDVPENDVPHLHVGDPAIVKPSGFDGKAFMGNVTRFSLRLDPETRNMRTEIDLPNPKERLYPGTYAEVSLEMSRRPNVLTVPAAAVGSDDGGSFVYTVTDGRIARLAVKTGLTDNGRIEVATGVSEETPVVASSKGVPPLTTAVQPQMIRENS</sequence>
<evidence type="ECO:0000256" key="2">
    <source>
        <dbReference type="SAM" id="Coils"/>
    </source>
</evidence>
<evidence type="ECO:0000256" key="1">
    <source>
        <dbReference type="ARBA" id="ARBA00009477"/>
    </source>
</evidence>
<evidence type="ECO:0000259" key="3">
    <source>
        <dbReference type="Pfam" id="PF25917"/>
    </source>
</evidence>
<dbReference type="PANTHER" id="PTHR30469:SF37">
    <property type="entry name" value="RAGD PROTEIN"/>
    <property type="match status" value="1"/>
</dbReference>
<dbReference type="Pfam" id="PF25917">
    <property type="entry name" value="BSH_RND"/>
    <property type="match status" value="1"/>
</dbReference>
<dbReference type="FunFam" id="2.40.30.170:FF:000010">
    <property type="entry name" value="Efflux RND transporter periplasmic adaptor subunit"/>
    <property type="match status" value="1"/>
</dbReference>
<proteinExistence type="inferred from homology"/>
<dbReference type="Pfam" id="PF25954">
    <property type="entry name" value="Beta-barrel_RND_2"/>
    <property type="match status" value="1"/>
</dbReference>
<dbReference type="OrthoDB" id="7422354at2"/>
<feature type="domain" description="YknX-like C-terminal permuted SH3-like" evidence="5">
    <location>
        <begin position="338"/>
        <end position="394"/>
    </location>
</feature>
<reference evidence="6 7" key="1">
    <citation type="submission" date="2016-11" db="EMBL/GenBank/DDBJ databases">
        <authorList>
            <person name="Jaros S."/>
            <person name="Januszkiewicz K."/>
            <person name="Wedrychowicz H."/>
        </authorList>
    </citation>
    <scope>NUCLEOTIDE SEQUENCE [LARGE SCALE GENOMIC DNA]</scope>
    <source>
        <strain evidence="6 7">GAS138</strain>
    </source>
</reference>
<dbReference type="InterPro" id="IPR058637">
    <property type="entry name" value="YknX-like_C"/>
</dbReference>
<dbReference type="SUPFAM" id="SSF111369">
    <property type="entry name" value="HlyD-like secretion proteins"/>
    <property type="match status" value="1"/>
</dbReference>
<dbReference type="EMBL" id="LT670817">
    <property type="protein sequence ID" value="SHG97040.1"/>
    <property type="molecule type" value="Genomic_DNA"/>
</dbReference>
<evidence type="ECO:0000313" key="7">
    <source>
        <dbReference type="Proteomes" id="UP000189796"/>
    </source>
</evidence>
<dbReference type="Gene3D" id="2.40.420.20">
    <property type="match status" value="1"/>
</dbReference>
<protein>
    <submittedName>
        <fullName evidence="6">RND family efflux transporter, MFP subunit</fullName>
    </submittedName>
</protein>
<dbReference type="GO" id="GO:0015562">
    <property type="term" value="F:efflux transmembrane transporter activity"/>
    <property type="evidence" value="ECO:0007669"/>
    <property type="project" value="TreeGrafter"/>
</dbReference>
<gene>
    <name evidence="6" type="ORF">SAMN05443248_3231</name>
</gene>
<organism evidence="6 7">
    <name type="scientific">Bradyrhizobium erythrophlei</name>
    <dbReference type="NCBI Taxonomy" id="1437360"/>
    <lineage>
        <taxon>Bacteria</taxon>
        <taxon>Pseudomonadati</taxon>
        <taxon>Pseudomonadota</taxon>
        <taxon>Alphaproteobacteria</taxon>
        <taxon>Hyphomicrobiales</taxon>
        <taxon>Nitrobacteraceae</taxon>
        <taxon>Bradyrhizobium</taxon>
    </lineage>
</organism>
<evidence type="ECO:0000259" key="4">
    <source>
        <dbReference type="Pfam" id="PF25954"/>
    </source>
</evidence>
<feature type="domain" description="CusB-like beta-barrel" evidence="4">
    <location>
        <begin position="261"/>
        <end position="331"/>
    </location>
</feature>
<accession>A0A1M5P5G9</accession>
<dbReference type="PANTHER" id="PTHR30469">
    <property type="entry name" value="MULTIDRUG RESISTANCE PROTEIN MDTA"/>
    <property type="match status" value="1"/>
</dbReference>
<evidence type="ECO:0000259" key="5">
    <source>
        <dbReference type="Pfam" id="PF25989"/>
    </source>
</evidence>